<accession>W9RE39</accession>
<protein>
    <submittedName>
        <fullName evidence="1">Uncharacterized protein</fullName>
    </submittedName>
</protein>
<proteinExistence type="predicted"/>
<dbReference type="Proteomes" id="UP000030645">
    <property type="component" value="Unassembled WGS sequence"/>
</dbReference>
<reference evidence="2" key="1">
    <citation type="submission" date="2013-01" db="EMBL/GenBank/DDBJ databases">
        <title>Draft Genome Sequence of a Mulberry Tree, Morus notabilis C.K. Schneid.</title>
        <authorList>
            <person name="He N."/>
            <person name="Zhao S."/>
        </authorList>
    </citation>
    <scope>NUCLEOTIDE SEQUENCE</scope>
</reference>
<name>W9RE39_9ROSA</name>
<gene>
    <name evidence="1" type="ORF">L484_010636</name>
</gene>
<sequence length="446" mass="51643">MVNPGGGDGHNCTIVKQDQVRDLAEKLRSSIFAVDKKIIVLINLKDNDFIYEFEIEESLVSTIEKLYKDQELLKKSFLELLNKFFTHNERGNLEISQQRSSTEKELINSLRIKIAELIKKEEEMDTNSSALLSKLDSIGGFVHTEEISTYSAWNFGEDSEGKCSRLLSKKLKMIKSYYLQEGVFDSGRVKFGWLRTGNYDQSDDQSNVRDSEFEVKNMAEMREKIGRLMFERRKEMEIARAQGKKSLMEWIVAGADVGVLKSKARKMGISLSCHISDFFYLVVENGEAFHKFCNHLKCLLKWMNDKEKTAVIKRIVSVIEVAERDLSVKRKIRIYEMMSATSESRKQLERMDRVLESFLREVLYLESILSYPNLSTDGEMKTLKSALEVCEKEMDKIGLEITSLKKTHNFIFEGQNEDLEMESFEATVEWTVSEVWQQLEDEYAPN</sequence>
<evidence type="ECO:0000313" key="1">
    <source>
        <dbReference type="EMBL" id="EXB86572.1"/>
    </source>
</evidence>
<organism evidence="1 2">
    <name type="scientific">Morus notabilis</name>
    <dbReference type="NCBI Taxonomy" id="981085"/>
    <lineage>
        <taxon>Eukaryota</taxon>
        <taxon>Viridiplantae</taxon>
        <taxon>Streptophyta</taxon>
        <taxon>Embryophyta</taxon>
        <taxon>Tracheophyta</taxon>
        <taxon>Spermatophyta</taxon>
        <taxon>Magnoliopsida</taxon>
        <taxon>eudicotyledons</taxon>
        <taxon>Gunneridae</taxon>
        <taxon>Pentapetalae</taxon>
        <taxon>rosids</taxon>
        <taxon>fabids</taxon>
        <taxon>Rosales</taxon>
        <taxon>Moraceae</taxon>
        <taxon>Moreae</taxon>
        <taxon>Morus</taxon>
    </lineage>
</organism>
<dbReference type="EMBL" id="KE344917">
    <property type="protein sequence ID" value="EXB86572.1"/>
    <property type="molecule type" value="Genomic_DNA"/>
</dbReference>
<dbReference type="AlphaFoldDB" id="W9RE39"/>
<keyword evidence="2" id="KW-1185">Reference proteome</keyword>
<evidence type="ECO:0000313" key="2">
    <source>
        <dbReference type="Proteomes" id="UP000030645"/>
    </source>
</evidence>